<evidence type="ECO:0008006" key="6">
    <source>
        <dbReference type="Google" id="ProtNLM"/>
    </source>
</evidence>
<comment type="caution">
    <text evidence="3">The sequence shown here is derived from an EMBL/GenBank/DDBJ whole genome shotgun (WGS) entry which is preliminary data.</text>
</comment>
<evidence type="ECO:0000313" key="2">
    <source>
        <dbReference type="EMBL" id="GLS46050.1"/>
    </source>
</evidence>
<dbReference type="Proteomes" id="UP000517759">
    <property type="component" value="Unassembled WGS sequence"/>
</dbReference>
<reference evidence="5" key="2">
    <citation type="journal article" date="2019" name="Int. J. Syst. Evol. Microbiol.">
        <title>The Global Catalogue of Microorganisms (GCM) 10K type strain sequencing project: providing services to taxonomists for standard genome sequencing and annotation.</title>
        <authorList>
            <consortium name="The Broad Institute Genomics Platform"/>
            <consortium name="The Broad Institute Genome Sequencing Center for Infectious Disease"/>
            <person name="Wu L."/>
            <person name="Ma J."/>
        </authorList>
    </citation>
    <scope>NUCLEOTIDE SEQUENCE [LARGE SCALE GENOMIC DNA]</scope>
    <source>
        <strain evidence="5">NBRC 107710</strain>
    </source>
</reference>
<keyword evidence="1" id="KW-0732">Signal</keyword>
<gene>
    <name evidence="2" type="ORF">GCM10007884_40410</name>
    <name evidence="3" type="ORF">GGR33_000308</name>
</gene>
<keyword evidence="5" id="KW-1185">Reference proteome</keyword>
<dbReference type="AlphaFoldDB" id="A0A7W6F508"/>
<accession>A0A7W6F508</accession>
<dbReference type="RefSeq" id="WP_183501615.1">
    <property type="nucleotide sequence ID" value="NZ_BSPG01000032.1"/>
</dbReference>
<dbReference type="InterPro" id="IPR010634">
    <property type="entry name" value="DUF1223"/>
</dbReference>
<dbReference type="Proteomes" id="UP001156881">
    <property type="component" value="Unassembled WGS sequence"/>
</dbReference>
<feature type="chain" id="PRO_5030517633" description="DUF1223 domain-containing protein" evidence="1">
    <location>
        <begin position="24"/>
        <end position="229"/>
    </location>
</feature>
<evidence type="ECO:0000256" key="1">
    <source>
        <dbReference type="SAM" id="SignalP"/>
    </source>
</evidence>
<name>A0A7W6F508_9HYPH</name>
<reference evidence="2" key="1">
    <citation type="journal article" date="2014" name="Int. J. Syst. Evol. Microbiol.">
        <title>Complete genome of a new Firmicutes species belonging to the dominant human colonic microbiota ('Ruminococcus bicirculans') reveals two chromosomes and a selective capacity to utilize plant glucans.</title>
        <authorList>
            <consortium name="NISC Comparative Sequencing Program"/>
            <person name="Wegmann U."/>
            <person name="Louis P."/>
            <person name="Goesmann A."/>
            <person name="Henrissat B."/>
            <person name="Duncan S.H."/>
            <person name="Flint H.J."/>
        </authorList>
    </citation>
    <scope>NUCLEOTIDE SEQUENCE</scope>
    <source>
        <strain evidence="2">NBRC 107710</strain>
    </source>
</reference>
<protein>
    <recommendedName>
        <fullName evidence="6">DUF1223 domain-containing protein</fullName>
    </recommendedName>
</protein>
<dbReference type="Pfam" id="PF06764">
    <property type="entry name" value="DUF1223"/>
    <property type="match status" value="1"/>
</dbReference>
<dbReference type="EMBL" id="BSPG01000032">
    <property type="protein sequence ID" value="GLS46050.1"/>
    <property type="molecule type" value="Genomic_DNA"/>
</dbReference>
<dbReference type="PANTHER" id="PTHR36057">
    <property type="match status" value="1"/>
</dbReference>
<reference evidence="2" key="4">
    <citation type="submission" date="2023-01" db="EMBL/GenBank/DDBJ databases">
        <title>Draft genome sequence of Methylobacterium brachythecii strain NBRC 107710.</title>
        <authorList>
            <person name="Sun Q."/>
            <person name="Mori K."/>
        </authorList>
    </citation>
    <scope>NUCLEOTIDE SEQUENCE</scope>
    <source>
        <strain evidence="2">NBRC 107710</strain>
    </source>
</reference>
<evidence type="ECO:0000313" key="4">
    <source>
        <dbReference type="Proteomes" id="UP000517759"/>
    </source>
</evidence>
<dbReference type="InterPro" id="IPR036249">
    <property type="entry name" value="Thioredoxin-like_sf"/>
</dbReference>
<dbReference type="EMBL" id="JACIDN010000001">
    <property type="protein sequence ID" value="MBB3900828.1"/>
    <property type="molecule type" value="Genomic_DNA"/>
</dbReference>
<evidence type="ECO:0000313" key="5">
    <source>
        <dbReference type="Proteomes" id="UP001156881"/>
    </source>
</evidence>
<dbReference type="SUPFAM" id="SSF52833">
    <property type="entry name" value="Thioredoxin-like"/>
    <property type="match status" value="1"/>
</dbReference>
<reference evidence="3 4" key="3">
    <citation type="submission" date="2020-08" db="EMBL/GenBank/DDBJ databases">
        <title>Genomic Encyclopedia of Type Strains, Phase IV (KMG-IV): sequencing the most valuable type-strain genomes for metagenomic binning, comparative biology and taxonomic classification.</title>
        <authorList>
            <person name="Goeker M."/>
        </authorList>
    </citation>
    <scope>NUCLEOTIDE SEQUENCE [LARGE SCALE GENOMIC DNA]</scope>
    <source>
        <strain evidence="3 4">DSM 24105</strain>
    </source>
</reference>
<evidence type="ECO:0000313" key="3">
    <source>
        <dbReference type="EMBL" id="MBB3900828.1"/>
    </source>
</evidence>
<sequence>MRALLVAVALLAAPFPAIQSAVAAERPVVVELFTSQGCSSCPPADDHLRTLAQRRRDVLPLAFHVTYWNGLGWRDPYSLTAATERQAAYSDRLGESSFTPQAVVDGQASIVGSRGGEVDAAIAAARSRAQAAVPLAIRRAGGGVTITAGAGSGRGRLLLVGFDREHTTAIGRGENGGRRLTEANIVRSLREVGSWNGTALTLSEAAPAGEDAALLLQAPDGRILGAARL</sequence>
<proteinExistence type="predicted"/>
<organism evidence="3 4">
    <name type="scientific">Methylobacterium brachythecii</name>
    <dbReference type="NCBI Taxonomy" id="1176177"/>
    <lineage>
        <taxon>Bacteria</taxon>
        <taxon>Pseudomonadati</taxon>
        <taxon>Pseudomonadota</taxon>
        <taxon>Alphaproteobacteria</taxon>
        <taxon>Hyphomicrobiales</taxon>
        <taxon>Methylobacteriaceae</taxon>
        <taxon>Methylobacterium</taxon>
    </lineage>
</organism>
<dbReference type="PANTHER" id="PTHR36057:SF1">
    <property type="entry name" value="LIPOPROTEIN LIPID ATTACHMENT SITE-LIKE PROTEIN, PUTATIVE (DUF1223)-RELATED"/>
    <property type="match status" value="1"/>
</dbReference>
<feature type="signal peptide" evidence="1">
    <location>
        <begin position="1"/>
        <end position="23"/>
    </location>
</feature>